<evidence type="ECO:0000256" key="7">
    <source>
        <dbReference type="PROSITE-ProRule" id="PRU00533"/>
    </source>
</evidence>
<evidence type="ECO:0000256" key="1">
    <source>
        <dbReference type="ARBA" id="ARBA00012340"/>
    </source>
</evidence>
<dbReference type="GO" id="GO:0009372">
    <property type="term" value="P:quorum sensing"/>
    <property type="evidence" value="ECO:0007669"/>
    <property type="project" value="UniProtKB-UniRule"/>
</dbReference>
<comment type="similarity">
    <text evidence="7 8">Belongs to the autoinducer synthase family.</text>
</comment>
<dbReference type="PANTHER" id="PTHR39322:SF1">
    <property type="entry name" value="ISOVALERYL-HOMOSERINE LACTONE SYNTHASE"/>
    <property type="match status" value="1"/>
</dbReference>
<dbReference type="SUPFAM" id="SSF55729">
    <property type="entry name" value="Acyl-CoA N-acyltransferases (Nat)"/>
    <property type="match status" value="1"/>
</dbReference>
<dbReference type="GO" id="GO:0007165">
    <property type="term" value="P:signal transduction"/>
    <property type="evidence" value="ECO:0007669"/>
    <property type="project" value="TreeGrafter"/>
</dbReference>
<sequence>MSFETVGDHGDLLVNYLRARKATFIDRLHWKLPHADGMEFDQYDTPQCRWIILHEFGEILGGVRLLPTTAACGVYSYMLRDAQKGLLDSIPSDCLFLDAPVLPMVWEASRLFVTDGVPANRRHDVQGLLMHTMARTAADAGARYVIGIVPYVFSRWLRRLGLAALPVGPRFTIDRTTSQAALFNVSRYID</sequence>
<organism evidence="9 10">
    <name type="scientific">Marinibacterium profundimaris</name>
    <dbReference type="NCBI Taxonomy" id="1679460"/>
    <lineage>
        <taxon>Bacteria</taxon>
        <taxon>Pseudomonadati</taxon>
        <taxon>Pseudomonadota</taxon>
        <taxon>Alphaproteobacteria</taxon>
        <taxon>Rhodobacterales</taxon>
        <taxon>Paracoccaceae</taxon>
        <taxon>Marinibacterium</taxon>
    </lineage>
</organism>
<comment type="catalytic activity">
    <reaction evidence="6 8">
        <text>a fatty acyl-[ACP] + S-adenosyl-L-methionine = an N-acyl-L-homoserine lactone + S-methyl-5'-thioadenosine + holo-[ACP] + H(+)</text>
        <dbReference type="Rhea" id="RHEA:10096"/>
        <dbReference type="Rhea" id="RHEA-COMP:9685"/>
        <dbReference type="Rhea" id="RHEA-COMP:14125"/>
        <dbReference type="ChEBI" id="CHEBI:15378"/>
        <dbReference type="ChEBI" id="CHEBI:17509"/>
        <dbReference type="ChEBI" id="CHEBI:55474"/>
        <dbReference type="ChEBI" id="CHEBI:59789"/>
        <dbReference type="ChEBI" id="CHEBI:64479"/>
        <dbReference type="ChEBI" id="CHEBI:138651"/>
        <dbReference type="EC" id="2.3.1.184"/>
    </reaction>
</comment>
<dbReference type="PANTHER" id="PTHR39322">
    <property type="entry name" value="ACYL-HOMOSERINE-LACTONE SYNTHASE"/>
    <property type="match status" value="1"/>
</dbReference>
<dbReference type="EC" id="2.3.1.184" evidence="1 8"/>
<keyword evidence="5 7" id="KW-0071">Autoinducer synthesis</keyword>
<accession>A0A225NT41</accession>
<dbReference type="Pfam" id="PF00765">
    <property type="entry name" value="Autoind_synth"/>
    <property type="match status" value="1"/>
</dbReference>
<evidence type="ECO:0000256" key="8">
    <source>
        <dbReference type="RuleBase" id="RU361135"/>
    </source>
</evidence>
<protein>
    <recommendedName>
        <fullName evidence="1 8">Acyl-homoserine-lactone synthase</fullName>
        <ecNumber evidence="1 8">2.3.1.184</ecNumber>
    </recommendedName>
    <alternativeName>
        <fullName evidence="8">Autoinducer synthesis protein</fullName>
    </alternativeName>
</protein>
<dbReference type="InterPro" id="IPR001690">
    <property type="entry name" value="Autoind_synthase"/>
</dbReference>
<dbReference type="GO" id="GO:0061579">
    <property type="term" value="F:N-acyl homoserine lactone synthase activity"/>
    <property type="evidence" value="ECO:0007669"/>
    <property type="project" value="UniProtKB-UniRule"/>
</dbReference>
<evidence type="ECO:0000256" key="4">
    <source>
        <dbReference type="ARBA" id="ARBA00022691"/>
    </source>
</evidence>
<dbReference type="PRINTS" id="PR01549">
    <property type="entry name" value="AUTOINDCRSYN"/>
</dbReference>
<dbReference type="Gene3D" id="3.40.630.30">
    <property type="match status" value="1"/>
</dbReference>
<dbReference type="InterPro" id="IPR016181">
    <property type="entry name" value="Acyl_CoA_acyltransferase"/>
</dbReference>
<keyword evidence="4 8" id="KW-0949">S-adenosyl-L-methionine</keyword>
<evidence type="ECO:0000256" key="6">
    <source>
        <dbReference type="ARBA" id="ARBA00048576"/>
    </source>
</evidence>
<dbReference type="EMBL" id="AQQR01000001">
    <property type="protein sequence ID" value="OWU78005.1"/>
    <property type="molecule type" value="Genomic_DNA"/>
</dbReference>
<evidence type="ECO:0000313" key="9">
    <source>
        <dbReference type="EMBL" id="OWU78005.1"/>
    </source>
</evidence>
<evidence type="ECO:0000256" key="2">
    <source>
        <dbReference type="ARBA" id="ARBA00022654"/>
    </source>
</evidence>
<reference evidence="9 10" key="1">
    <citation type="submission" date="2013-04" db="EMBL/GenBank/DDBJ databases">
        <title>Oceanicola sp. 22II1-22F33 Genome Sequencing.</title>
        <authorList>
            <person name="Lai Q."/>
            <person name="Li G."/>
            <person name="Shao Z."/>
        </authorList>
    </citation>
    <scope>NUCLEOTIDE SEQUENCE [LARGE SCALE GENOMIC DNA]</scope>
    <source>
        <strain evidence="9 10">22II1-22F33</strain>
    </source>
</reference>
<evidence type="ECO:0000256" key="5">
    <source>
        <dbReference type="ARBA" id="ARBA00022929"/>
    </source>
</evidence>
<comment type="caution">
    <text evidence="9">The sequence shown here is derived from an EMBL/GenBank/DDBJ whole genome shotgun (WGS) entry which is preliminary data.</text>
</comment>
<dbReference type="AlphaFoldDB" id="A0A225NT41"/>
<keyword evidence="2 7" id="KW-0673">Quorum sensing</keyword>
<evidence type="ECO:0000256" key="3">
    <source>
        <dbReference type="ARBA" id="ARBA00022679"/>
    </source>
</evidence>
<dbReference type="PROSITE" id="PS51187">
    <property type="entry name" value="AUTOINDUCER_SYNTH_2"/>
    <property type="match status" value="1"/>
</dbReference>
<keyword evidence="3 8" id="KW-0808">Transferase</keyword>
<dbReference type="PROSITE" id="PS00949">
    <property type="entry name" value="AUTOINDUCER_SYNTH_1"/>
    <property type="match status" value="1"/>
</dbReference>
<keyword evidence="10" id="KW-1185">Reference proteome</keyword>
<proteinExistence type="inferred from homology"/>
<dbReference type="InterPro" id="IPR018311">
    <property type="entry name" value="Autoind_synth_CS"/>
</dbReference>
<dbReference type="Proteomes" id="UP000215377">
    <property type="component" value="Unassembled WGS sequence"/>
</dbReference>
<gene>
    <name evidence="9" type="ORF">ATO3_01010</name>
</gene>
<name>A0A225NT41_9RHOB</name>
<evidence type="ECO:0000313" key="10">
    <source>
        <dbReference type="Proteomes" id="UP000215377"/>
    </source>
</evidence>